<gene>
    <name evidence="1" type="ORF">AEA09_07075</name>
</gene>
<protein>
    <recommendedName>
        <fullName evidence="3">RNA polymerase sigma factor 70 region 4 type 2 domain-containing protein</fullName>
    </recommendedName>
</protein>
<evidence type="ECO:0000313" key="1">
    <source>
        <dbReference type="EMBL" id="KOS68341.1"/>
    </source>
</evidence>
<keyword evidence="2" id="KW-1185">Reference proteome</keyword>
<comment type="caution">
    <text evidence="1">The sequence shown here is derived from an EMBL/GenBank/DDBJ whole genome shotgun (WGS) entry which is preliminary data.</text>
</comment>
<organism evidence="1 2">
    <name type="scientific">Lysinibacillus contaminans</name>
    <dbReference type="NCBI Taxonomy" id="1293441"/>
    <lineage>
        <taxon>Bacteria</taxon>
        <taxon>Bacillati</taxon>
        <taxon>Bacillota</taxon>
        <taxon>Bacilli</taxon>
        <taxon>Bacillales</taxon>
        <taxon>Bacillaceae</taxon>
        <taxon>Lysinibacillus</taxon>
    </lineage>
</organism>
<dbReference type="Proteomes" id="UP000050668">
    <property type="component" value="Unassembled WGS sequence"/>
</dbReference>
<name>A0ABR5K0S7_9BACI</name>
<evidence type="ECO:0008006" key="3">
    <source>
        <dbReference type="Google" id="ProtNLM"/>
    </source>
</evidence>
<dbReference type="InterPro" id="IPR013324">
    <property type="entry name" value="RNA_pol_sigma_r3/r4-like"/>
</dbReference>
<sequence>MEIMKNYADLVSLIDIVKAEIEMLEKDNKFWFGQSVHLPLRSEGSHRYGLDVSAERSDRLNNRIYQLQEKLAYYVVIEEEIRVNIEKLEGLPYKIAKLRFIDGHSYKEVADILGYSYSHIRKVVCKSI</sequence>
<reference evidence="2" key="1">
    <citation type="submission" date="2015-07" db="EMBL/GenBank/DDBJ databases">
        <title>Fjat-14205 dsm 2895.</title>
        <authorList>
            <person name="Liu B."/>
            <person name="Wang J."/>
            <person name="Zhu Y."/>
            <person name="Liu G."/>
            <person name="Chen Q."/>
            <person name="Chen Z."/>
            <person name="Lan J."/>
            <person name="Che J."/>
            <person name="Ge C."/>
            <person name="Shi H."/>
            <person name="Pan Z."/>
            <person name="Liu X."/>
        </authorList>
    </citation>
    <scope>NUCLEOTIDE SEQUENCE [LARGE SCALE GENOMIC DNA]</scope>
    <source>
        <strain evidence="2">DSM 25560</strain>
    </source>
</reference>
<accession>A0ABR5K0S7</accession>
<dbReference type="EMBL" id="LGRV01000003">
    <property type="protein sequence ID" value="KOS68341.1"/>
    <property type="molecule type" value="Genomic_DNA"/>
</dbReference>
<dbReference type="SUPFAM" id="SSF88659">
    <property type="entry name" value="Sigma3 and sigma4 domains of RNA polymerase sigma factors"/>
    <property type="match status" value="1"/>
</dbReference>
<dbReference type="RefSeq" id="WP_053583166.1">
    <property type="nucleotide sequence ID" value="NZ_LGRV01000003.1"/>
</dbReference>
<evidence type="ECO:0000313" key="2">
    <source>
        <dbReference type="Proteomes" id="UP000050668"/>
    </source>
</evidence>
<proteinExistence type="predicted"/>